<sequence length="257" mass="29771">MKRNFNPVYLFIIFFLLSSKIFAQKDTIYFDKDWQIVSKENALYYRIKPSKIKTKKAVGYNIKNIDSLFVINDYYIKTNTLQFKGYSEDYNANYLAGKAEWFNENGNKIDTKDFNYKNINHPKFKLPELPIFYLDFKVANKSLLTGGLEFCLDCKNKDKLLLGAGFGITNSYNGNYYGVPDIHLSYNKNLLFLKTGSSHKNAYVLGGFSLLNLIDLGIGYSFPYSNEKTPLYKGFTTGITLRFNGERHHAYQTLKMF</sequence>
<reference evidence="1 2" key="1">
    <citation type="submission" date="2021-03" db="EMBL/GenBank/DDBJ databases">
        <title>Flavobacterium kribbensis sp. nov, an endophytic bacteria, isolated from soybean.</title>
        <authorList>
            <person name="Lee J."/>
            <person name="Seo J."/>
        </authorList>
    </citation>
    <scope>NUCLEOTIDE SEQUENCE [LARGE SCALE GENOMIC DNA]</scope>
    <source>
        <strain evidence="1 2">BB8</strain>
    </source>
</reference>
<dbReference type="Proteomes" id="UP000663440">
    <property type="component" value="Chromosome"/>
</dbReference>
<dbReference type="EMBL" id="CP071448">
    <property type="protein sequence ID" value="QSW90785.1"/>
    <property type="molecule type" value="Genomic_DNA"/>
</dbReference>
<evidence type="ECO:0008006" key="3">
    <source>
        <dbReference type="Google" id="ProtNLM"/>
    </source>
</evidence>
<evidence type="ECO:0000313" key="2">
    <source>
        <dbReference type="Proteomes" id="UP000663440"/>
    </source>
</evidence>
<name>A0ABX7QI53_9FLAO</name>
<protein>
    <recommendedName>
        <fullName evidence="3">DUF4421 domain-containing protein</fullName>
    </recommendedName>
</protein>
<proteinExistence type="predicted"/>
<organism evidence="1 2">
    <name type="scientific">Flavobacterium endoglycinae</name>
    <dbReference type="NCBI Taxonomy" id="2816357"/>
    <lineage>
        <taxon>Bacteria</taxon>
        <taxon>Pseudomonadati</taxon>
        <taxon>Bacteroidota</taxon>
        <taxon>Flavobacteriia</taxon>
        <taxon>Flavobacteriales</taxon>
        <taxon>Flavobacteriaceae</taxon>
        <taxon>Flavobacterium</taxon>
    </lineage>
</organism>
<accession>A0ABX7QI53</accession>
<gene>
    <name evidence="1" type="ORF">J0383_08240</name>
</gene>
<evidence type="ECO:0000313" key="1">
    <source>
        <dbReference type="EMBL" id="QSW90785.1"/>
    </source>
</evidence>
<dbReference type="RefSeq" id="WP_207297932.1">
    <property type="nucleotide sequence ID" value="NZ_CP071448.1"/>
</dbReference>
<keyword evidence="2" id="KW-1185">Reference proteome</keyword>